<dbReference type="EC" id="4.2.2.29" evidence="7"/>
<evidence type="ECO:0000256" key="7">
    <source>
        <dbReference type="HAMAP-Rule" id="MF_02065"/>
    </source>
</evidence>
<evidence type="ECO:0000256" key="5">
    <source>
        <dbReference type="ARBA" id="ARBA00023239"/>
    </source>
</evidence>
<dbReference type="Gene3D" id="3.30.1490.480">
    <property type="entry name" value="Endolytic murein transglycosylase"/>
    <property type="match status" value="1"/>
</dbReference>
<name>A0ABV7WQ39_9GAMM</name>
<dbReference type="Proteomes" id="UP001595710">
    <property type="component" value="Unassembled WGS sequence"/>
</dbReference>
<dbReference type="HAMAP" id="MF_02065">
    <property type="entry name" value="MltG"/>
    <property type="match status" value="1"/>
</dbReference>
<evidence type="ECO:0000256" key="2">
    <source>
        <dbReference type="ARBA" id="ARBA00022692"/>
    </source>
</evidence>
<keyword evidence="4 7" id="KW-0472">Membrane</keyword>
<keyword evidence="3 7" id="KW-1133">Transmembrane helix</keyword>
<dbReference type="EMBL" id="JBHRYN010000005">
    <property type="protein sequence ID" value="MFC3700563.1"/>
    <property type="molecule type" value="Genomic_DNA"/>
</dbReference>
<dbReference type="Pfam" id="PF02618">
    <property type="entry name" value="YceG"/>
    <property type="match status" value="1"/>
</dbReference>
<comment type="caution">
    <text evidence="8">The sequence shown here is derived from an EMBL/GenBank/DDBJ whole genome shotgun (WGS) entry which is preliminary data.</text>
</comment>
<gene>
    <name evidence="7 8" type="primary">mltG</name>
    <name evidence="8" type="ORF">ACFOND_02845</name>
</gene>
<comment type="similarity">
    <text evidence="7">Belongs to the transglycosylase MltG family.</text>
</comment>
<keyword evidence="6 7" id="KW-0961">Cell wall biogenesis/degradation</keyword>
<reference evidence="9" key="1">
    <citation type="journal article" date="2019" name="Int. J. Syst. Evol. Microbiol.">
        <title>The Global Catalogue of Microorganisms (GCM) 10K type strain sequencing project: providing services to taxonomists for standard genome sequencing and annotation.</title>
        <authorList>
            <consortium name="The Broad Institute Genomics Platform"/>
            <consortium name="The Broad Institute Genome Sequencing Center for Infectious Disease"/>
            <person name="Wu L."/>
            <person name="Ma J."/>
        </authorList>
    </citation>
    <scope>NUCLEOTIDE SEQUENCE [LARGE SCALE GENOMIC DNA]</scope>
    <source>
        <strain evidence="9">CECT 8288</strain>
    </source>
</reference>
<comment type="function">
    <text evidence="7">Functions as a peptidoglycan terminase that cleaves nascent peptidoglycan strands endolytically to terminate their elongation.</text>
</comment>
<comment type="catalytic activity">
    <reaction evidence="7">
        <text>a peptidoglycan chain = a peptidoglycan chain with N-acetyl-1,6-anhydromuramyl-[peptide] at the reducing end + a peptidoglycan chain with N-acetylglucosamine at the non-reducing end.</text>
        <dbReference type="EC" id="4.2.2.29"/>
    </reaction>
</comment>
<evidence type="ECO:0000256" key="3">
    <source>
        <dbReference type="ARBA" id="ARBA00022989"/>
    </source>
</evidence>
<feature type="site" description="Important for catalytic activity" evidence="7">
    <location>
        <position position="214"/>
    </location>
</feature>
<dbReference type="Gene3D" id="3.30.160.60">
    <property type="entry name" value="Classic Zinc Finger"/>
    <property type="match status" value="1"/>
</dbReference>
<dbReference type="PANTHER" id="PTHR30518:SF2">
    <property type="entry name" value="ENDOLYTIC MUREIN TRANSGLYCOSYLASE"/>
    <property type="match status" value="1"/>
</dbReference>
<protein>
    <recommendedName>
        <fullName evidence="7">Endolytic murein transglycosylase</fullName>
        <ecNumber evidence="7">4.2.2.29</ecNumber>
    </recommendedName>
    <alternativeName>
        <fullName evidence="7">Peptidoglycan lytic transglycosylase</fullName>
    </alternativeName>
    <alternativeName>
        <fullName evidence="7">Peptidoglycan polymerization terminase</fullName>
    </alternativeName>
</protein>
<dbReference type="CDD" id="cd08010">
    <property type="entry name" value="MltG_like"/>
    <property type="match status" value="1"/>
</dbReference>
<dbReference type="InterPro" id="IPR003770">
    <property type="entry name" value="MLTG-like"/>
</dbReference>
<proteinExistence type="inferred from homology"/>
<keyword evidence="7" id="KW-0997">Cell inner membrane</keyword>
<evidence type="ECO:0000256" key="6">
    <source>
        <dbReference type="ARBA" id="ARBA00023316"/>
    </source>
</evidence>
<keyword evidence="2 7" id="KW-0812">Transmembrane</keyword>
<dbReference type="NCBIfam" id="TIGR00247">
    <property type="entry name" value="endolytic transglycosylase MltG"/>
    <property type="match status" value="1"/>
</dbReference>
<keyword evidence="5 7" id="KW-0456">Lyase</keyword>
<keyword evidence="1 7" id="KW-1003">Cell membrane</keyword>
<evidence type="ECO:0000313" key="9">
    <source>
        <dbReference type="Proteomes" id="UP001595710"/>
    </source>
</evidence>
<keyword evidence="9" id="KW-1185">Reference proteome</keyword>
<organism evidence="8 9">
    <name type="scientific">Reinekea marina</name>
    <dbReference type="NCBI Taxonomy" id="1310421"/>
    <lineage>
        <taxon>Bacteria</taxon>
        <taxon>Pseudomonadati</taxon>
        <taxon>Pseudomonadota</taxon>
        <taxon>Gammaproteobacteria</taxon>
        <taxon>Oceanospirillales</taxon>
        <taxon>Saccharospirillaceae</taxon>
        <taxon>Reinekea</taxon>
    </lineage>
</organism>
<accession>A0ABV7WQ39</accession>
<evidence type="ECO:0000256" key="4">
    <source>
        <dbReference type="ARBA" id="ARBA00023136"/>
    </source>
</evidence>
<sequence length="345" mass="38897">MIKKLFLILPLIVLIAILGYGNYVYNQFTLPLKIQEPTLYTVENGSSVRKVLSDFEQKGWMTQSRAAELYLRYLEKTAIQRGDYELTSGLTPMAAIEKMIEGKKVLSTISFIEGHRFSELLKTLASHSDIKQTLTGLAVEEIVAKVSSDIKHPEGWFFPDTYHFEKGTTDLHILKTAYQRTKNVLAQEWENRSDKAAVKTPYDALILASIIEKETGAAFERPMISGVFTRRLKKGMRLQTDPTVIYGLGDNFSGNLTRTHLRTDTPYNTYTRKGLPPTPIASAGREAIFAALNPSDGTTLFFVAKGDGTHYFSTTLEEHNSAVRQYQRFGRREDYQSAPSTEDSK</sequence>
<evidence type="ECO:0000313" key="8">
    <source>
        <dbReference type="EMBL" id="MFC3700563.1"/>
    </source>
</evidence>
<dbReference type="PANTHER" id="PTHR30518">
    <property type="entry name" value="ENDOLYTIC MUREIN TRANSGLYCOSYLASE"/>
    <property type="match status" value="1"/>
</dbReference>
<evidence type="ECO:0000256" key="1">
    <source>
        <dbReference type="ARBA" id="ARBA00022475"/>
    </source>
</evidence>
<dbReference type="RefSeq" id="WP_290281876.1">
    <property type="nucleotide sequence ID" value="NZ_JAUFQI010000001.1"/>
</dbReference>